<keyword evidence="1" id="KW-1133">Transmembrane helix</keyword>
<keyword evidence="1" id="KW-0472">Membrane</keyword>
<feature type="transmembrane region" description="Helical" evidence="1">
    <location>
        <begin position="5"/>
        <end position="29"/>
    </location>
</feature>
<feature type="transmembrane region" description="Helical" evidence="1">
    <location>
        <begin position="82"/>
        <end position="103"/>
    </location>
</feature>
<evidence type="ECO:0000256" key="1">
    <source>
        <dbReference type="SAM" id="Phobius"/>
    </source>
</evidence>
<evidence type="ECO:0000313" key="2">
    <source>
        <dbReference type="EMBL" id="RLC37857.1"/>
    </source>
</evidence>
<gene>
    <name evidence="2" type="ORF">DRH29_00370</name>
</gene>
<organism evidence="2 3">
    <name type="scientific">candidate division Kazan bacterium</name>
    <dbReference type="NCBI Taxonomy" id="2202143"/>
    <lineage>
        <taxon>Bacteria</taxon>
        <taxon>Bacteria division Kazan-3B-28</taxon>
    </lineage>
</organism>
<feature type="transmembrane region" description="Helical" evidence="1">
    <location>
        <begin position="49"/>
        <end position="75"/>
    </location>
</feature>
<reference evidence="2 3" key="1">
    <citation type="submission" date="2018-06" db="EMBL/GenBank/DDBJ databases">
        <title>Extensive metabolic versatility and redundancy in microbially diverse, dynamic hydrothermal sediments.</title>
        <authorList>
            <person name="Dombrowski N."/>
            <person name="Teske A."/>
            <person name="Baker B.J."/>
        </authorList>
    </citation>
    <scope>NUCLEOTIDE SEQUENCE [LARGE SCALE GENOMIC DNA]</scope>
    <source>
        <strain evidence="2">B79_G16</strain>
    </source>
</reference>
<accession>A0A420ZDX3</accession>
<evidence type="ECO:0000313" key="3">
    <source>
        <dbReference type="Proteomes" id="UP000281261"/>
    </source>
</evidence>
<dbReference type="EMBL" id="QMNG01000001">
    <property type="protein sequence ID" value="RLC37857.1"/>
    <property type="molecule type" value="Genomic_DNA"/>
</dbReference>
<name>A0A420ZDX3_UNCK3</name>
<protein>
    <submittedName>
        <fullName evidence="2">Uncharacterized protein</fullName>
    </submittedName>
</protein>
<keyword evidence="1" id="KW-0812">Transmembrane</keyword>
<dbReference type="Proteomes" id="UP000281261">
    <property type="component" value="Unassembled WGS sequence"/>
</dbReference>
<sequence length="104" mass="11531">MGKNILRFVGISFAQALSASVFVWLWSMFMLNINQFVDESEAMNTTGFILIPIMFIIVAVLAAGSVLGYPIYLAVKDQWGRAIGLVSLTLIWLGILAIILVYIF</sequence>
<proteinExistence type="predicted"/>
<comment type="caution">
    <text evidence="2">The sequence shown here is derived from an EMBL/GenBank/DDBJ whole genome shotgun (WGS) entry which is preliminary data.</text>
</comment>
<dbReference type="AlphaFoldDB" id="A0A420ZDX3"/>